<dbReference type="AlphaFoldDB" id="A0AAW6TDN1"/>
<evidence type="ECO:0000259" key="1">
    <source>
        <dbReference type="Pfam" id="PF13794"/>
    </source>
</evidence>
<gene>
    <name evidence="2" type="ORF">QF206_11920</name>
</gene>
<dbReference type="InterPro" id="IPR012347">
    <property type="entry name" value="Ferritin-like"/>
</dbReference>
<organism evidence="2 3">
    <name type="scientific">Ruicaihuangia caeni</name>
    <dbReference type="NCBI Taxonomy" id="3042517"/>
    <lineage>
        <taxon>Bacteria</taxon>
        <taxon>Bacillati</taxon>
        <taxon>Actinomycetota</taxon>
        <taxon>Actinomycetes</taxon>
        <taxon>Micrococcales</taxon>
        <taxon>Microbacteriaceae</taxon>
        <taxon>Ruicaihuangia</taxon>
    </lineage>
</organism>
<dbReference type="Pfam" id="PF13794">
    <property type="entry name" value="MiaE_2"/>
    <property type="match status" value="1"/>
</dbReference>
<keyword evidence="3" id="KW-1185">Reference proteome</keyword>
<reference evidence="2 3" key="1">
    <citation type="submission" date="2023-04" db="EMBL/GenBank/DDBJ databases">
        <title>Klugiella caeni sp. nov. isolated from the sludge of biochemical tank.</title>
        <authorList>
            <person name="Geng K."/>
        </authorList>
    </citation>
    <scope>NUCLEOTIDE SEQUENCE [LARGE SCALE GENOMIC DNA]</scope>
    <source>
        <strain evidence="2 3">YN-L-19</strain>
    </source>
</reference>
<comment type="caution">
    <text evidence="2">The sequence shown here is derived from an EMBL/GenBank/DDBJ whole genome shotgun (WGS) entry which is preliminary data.</text>
</comment>
<evidence type="ECO:0000313" key="3">
    <source>
        <dbReference type="Proteomes" id="UP001321506"/>
    </source>
</evidence>
<dbReference type="Proteomes" id="UP001321506">
    <property type="component" value="Unassembled WGS sequence"/>
</dbReference>
<dbReference type="RefSeq" id="WP_281489477.1">
    <property type="nucleotide sequence ID" value="NZ_JASATX010000006.1"/>
</dbReference>
<protein>
    <submittedName>
        <fullName evidence="2">Ferritin-like fold-containing protein</fullName>
    </submittedName>
</protein>
<feature type="domain" description="Ferritin-like" evidence="1">
    <location>
        <begin position="40"/>
        <end position="199"/>
    </location>
</feature>
<sequence>MKWLGRARLRVPAPTVKPRSAVSNAARVELAELAPDTLEFLADAAVLQLAHFETLSRAVLAAPDTAAKSSLGRTASQALDKHHDLVEELRRRGADPEAAMERASAHIQEFRAHVQGSDWFEVLMVAYITATFLDDFFLSVAQGLPDADTAKIVSVLARDSAEHGLFVQLSAGIQRDPQLASRLAMWGRRLIGDTILLARKSLAFSGTPADEAHIEPVFTELIAAHTRRMDALGLTA</sequence>
<dbReference type="Gene3D" id="1.20.1260.10">
    <property type="match status" value="1"/>
</dbReference>
<evidence type="ECO:0000313" key="2">
    <source>
        <dbReference type="EMBL" id="MDI2099672.1"/>
    </source>
</evidence>
<dbReference type="EMBL" id="JASATX010000006">
    <property type="protein sequence ID" value="MDI2099672.1"/>
    <property type="molecule type" value="Genomic_DNA"/>
</dbReference>
<name>A0AAW6TDN1_9MICO</name>
<dbReference type="InterPro" id="IPR059125">
    <property type="entry name" value="Ferritin_actino"/>
</dbReference>
<proteinExistence type="predicted"/>
<accession>A0AAW6TDN1</accession>